<dbReference type="OrthoDB" id="9851231at2"/>
<comment type="caution">
    <text evidence="2">The sequence shown here is derived from an EMBL/GenBank/DDBJ whole genome shotgun (WGS) entry which is preliminary data.</text>
</comment>
<keyword evidence="3" id="KW-1185">Reference proteome</keyword>
<organism evidence="2 3">
    <name type="scientific">Dyadobacter flavalbus</name>
    <dbReference type="NCBI Taxonomy" id="2579942"/>
    <lineage>
        <taxon>Bacteria</taxon>
        <taxon>Pseudomonadati</taxon>
        <taxon>Bacteroidota</taxon>
        <taxon>Cytophagia</taxon>
        <taxon>Cytophagales</taxon>
        <taxon>Spirosomataceae</taxon>
        <taxon>Dyadobacter</taxon>
    </lineage>
</organism>
<reference evidence="2 3" key="1">
    <citation type="submission" date="2019-05" db="EMBL/GenBank/DDBJ databases">
        <authorList>
            <person name="Qu J.-H."/>
        </authorList>
    </citation>
    <scope>NUCLEOTIDE SEQUENCE [LARGE SCALE GENOMIC DNA]</scope>
    <source>
        <strain evidence="2 3">NS28</strain>
    </source>
</reference>
<dbReference type="AlphaFoldDB" id="A0A5M8R3S8"/>
<evidence type="ECO:0000313" key="3">
    <source>
        <dbReference type="Proteomes" id="UP000323994"/>
    </source>
</evidence>
<feature type="chain" id="PRO_5024353867" description="DUF3244 domain-containing protein" evidence="1">
    <location>
        <begin position="20"/>
        <end position="127"/>
    </location>
</feature>
<protein>
    <recommendedName>
        <fullName evidence="4">DUF3244 domain-containing protein</fullName>
    </recommendedName>
</protein>
<dbReference type="Proteomes" id="UP000323994">
    <property type="component" value="Unassembled WGS sequence"/>
</dbReference>
<gene>
    <name evidence="2" type="ORF">FEM33_01590</name>
</gene>
<evidence type="ECO:0000313" key="2">
    <source>
        <dbReference type="EMBL" id="KAA6441453.1"/>
    </source>
</evidence>
<name>A0A5M8R3S8_9BACT</name>
<evidence type="ECO:0008006" key="4">
    <source>
        <dbReference type="Google" id="ProtNLM"/>
    </source>
</evidence>
<sequence length="127" mass="13974">MKKMFLAALLAIAGWTAEAQVSFKGNVTQLMNAARIVDMQEVVQSNLPYTKGKGAPFSIMIVPKSSDNYTEIFMVKGKLYQGDTVQNIPVSVNAWNSVALIELSLDNPTLFVYYNVYVGFGQDIDGL</sequence>
<dbReference type="RefSeq" id="WP_139010373.1">
    <property type="nucleotide sequence ID" value="NZ_VBSN01000013.1"/>
</dbReference>
<dbReference type="EMBL" id="VBSN01000013">
    <property type="protein sequence ID" value="KAA6441453.1"/>
    <property type="molecule type" value="Genomic_DNA"/>
</dbReference>
<proteinExistence type="predicted"/>
<keyword evidence="1" id="KW-0732">Signal</keyword>
<feature type="signal peptide" evidence="1">
    <location>
        <begin position="1"/>
        <end position="19"/>
    </location>
</feature>
<accession>A0A5M8R3S8</accession>
<evidence type="ECO:0000256" key="1">
    <source>
        <dbReference type="SAM" id="SignalP"/>
    </source>
</evidence>